<name>A0A816W2D1_BRANA</name>
<sequence>MSGVNETKTNLTGSVVILILCMYSQHARDRKFPSSTML</sequence>
<reference evidence="1" key="1">
    <citation type="submission" date="2021-01" db="EMBL/GenBank/DDBJ databases">
        <authorList>
            <consortium name="Genoscope - CEA"/>
            <person name="William W."/>
        </authorList>
    </citation>
    <scope>NUCLEOTIDE SEQUENCE</scope>
</reference>
<dbReference type="AlphaFoldDB" id="A0A816W2D1"/>
<organism evidence="1">
    <name type="scientific">Brassica napus</name>
    <name type="common">Rape</name>
    <dbReference type="NCBI Taxonomy" id="3708"/>
    <lineage>
        <taxon>Eukaryota</taxon>
        <taxon>Viridiplantae</taxon>
        <taxon>Streptophyta</taxon>
        <taxon>Embryophyta</taxon>
        <taxon>Tracheophyta</taxon>
        <taxon>Spermatophyta</taxon>
        <taxon>Magnoliopsida</taxon>
        <taxon>eudicotyledons</taxon>
        <taxon>Gunneridae</taxon>
        <taxon>Pentapetalae</taxon>
        <taxon>rosids</taxon>
        <taxon>malvids</taxon>
        <taxon>Brassicales</taxon>
        <taxon>Brassicaceae</taxon>
        <taxon>Brassiceae</taxon>
        <taxon>Brassica</taxon>
    </lineage>
</organism>
<evidence type="ECO:0000313" key="1">
    <source>
        <dbReference type="EMBL" id="CAF2131982.1"/>
    </source>
</evidence>
<gene>
    <name evidence="1" type="ORF">DARMORV10_A03P58830.1</name>
</gene>
<proteinExistence type="predicted"/>
<protein>
    <submittedName>
        <fullName evidence="1">(rape) hypothetical protein</fullName>
    </submittedName>
</protein>
<dbReference type="EMBL" id="HG994357">
    <property type="protein sequence ID" value="CAF2131982.1"/>
    <property type="molecule type" value="Genomic_DNA"/>
</dbReference>
<accession>A0A816W2D1</accession>
<dbReference type="Proteomes" id="UP001295469">
    <property type="component" value="Chromosome A03"/>
</dbReference>